<comment type="pathway">
    <text evidence="1 10">Nucleoside biosynthesis; alpha-ribazole biosynthesis; alpha-ribazole from 5,6-dimethylbenzimidazole: step 1/2.</text>
</comment>
<keyword evidence="5 10" id="KW-0169">Cobalamin biosynthesis</keyword>
<evidence type="ECO:0000313" key="11">
    <source>
        <dbReference type="EMBL" id="WFE92503.1"/>
    </source>
</evidence>
<comment type="catalytic activity">
    <reaction evidence="9 10">
        <text>5,6-dimethylbenzimidazole + nicotinate beta-D-ribonucleotide = alpha-ribazole 5'-phosphate + nicotinate + H(+)</text>
        <dbReference type="Rhea" id="RHEA:11196"/>
        <dbReference type="ChEBI" id="CHEBI:15378"/>
        <dbReference type="ChEBI" id="CHEBI:15890"/>
        <dbReference type="ChEBI" id="CHEBI:32544"/>
        <dbReference type="ChEBI" id="CHEBI:57502"/>
        <dbReference type="ChEBI" id="CHEBI:57918"/>
        <dbReference type="EC" id="2.4.2.21"/>
    </reaction>
</comment>
<evidence type="ECO:0000256" key="6">
    <source>
        <dbReference type="ARBA" id="ARBA00022676"/>
    </source>
</evidence>
<protein>
    <recommendedName>
        <fullName evidence="4 10">Nicotinate-nucleotide--dimethylbenzimidazole phosphoribosyltransferase</fullName>
        <shortName evidence="10">NN:DBI PRT</shortName>
        <ecNumber evidence="3 10">2.4.2.21</ecNumber>
    </recommendedName>
    <alternativeName>
        <fullName evidence="8 10">N(1)-alpha-phosphoribosyltransferase</fullName>
    </alternativeName>
</protein>
<evidence type="ECO:0000256" key="4">
    <source>
        <dbReference type="ARBA" id="ARBA00015486"/>
    </source>
</evidence>
<dbReference type="NCBIfam" id="NF000996">
    <property type="entry name" value="PRK00105.1"/>
    <property type="match status" value="1"/>
</dbReference>
<keyword evidence="7 10" id="KW-0808">Transferase</keyword>
<dbReference type="Gene3D" id="1.10.1610.10">
    <property type="match status" value="1"/>
</dbReference>
<evidence type="ECO:0000256" key="1">
    <source>
        <dbReference type="ARBA" id="ARBA00005049"/>
    </source>
</evidence>
<dbReference type="NCBIfam" id="TIGR03160">
    <property type="entry name" value="cobT_DBIPRT"/>
    <property type="match status" value="1"/>
</dbReference>
<dbReference type="CDD" id="cd02439">
    <property type="entry name" value="DMB-PRT_CobT"/>
    <property type="match status" value="1"/>
</dbReference>
<dbReference type="HAMAP" id="MF_00230">
    <property type="entry name" value="CobT"/>
    <property type="match status" value="1"/>
</dbReference>
<dbReference type="Gene3D" id="3.40.50.10210">
    <property type="match status" value="1"/>
</dbReference>
<organism evidence="11 12">
    <name type="scientific">Roseibium porphyridii</name>
    <dbReference type="NCBI Taxonomy" id="2866279"/>
    <lineage>
        <taxon>Bacteria</taxon>
        <taxon>Pseudomonadati</taxon>
        <taxon>Pseudomonadota</taxon>
        <taxon>Alphaproteobacteria</taxon>
        <taxon>Hyphomicrobiales</taxon>
        <taxon>Stappiaceae</taxon>
        <taxon>Roseibium</taxon>
    </lineage>
</organism>
<evidence type="ECO:0000313" key="12">
    <source>
        <dbReference type="Proteomes" id="UP001209803"/>
    </source>
</evidence>
<gene>
    <name evidence="10 11" type="primary">cobT</name>
    <name evidence="11" type="ORF">K1718_17240</name>
</gene>
<evidence type="ECO:0000256" key="5">
    <source>
        <dbReference type="ARBA" id="ARBA00022573"/>
    </source>
</evidence>
<dbReference type="Proteomes" id="UP001209803">
    <property type="component" value="Chromosome"/>
</dbReference>
<dbReference type="SUPFAM" id="SSF52733">
    <property type="entry name" value="Nicotinate mononucleotide:5,6-dimethylbenzimidazole phosphoribosyltransferase (CobT)"/>
    <property type="match status" value="1"/>
</dbReference>
<sequence>MSLSETALPFDDIRNLVKSMPGPDDEAVRKVKERDAQLTKPAGSLGQLEEIAEWLAAWSGNAPPKVTRPLVAIFATAHGVADEGVSAFPSAVNRQMVENFAAGGAAINQICRAYDVGLKVFDLAVDMPTPSITQEDALDEANCAATMAYGMEALAGGIDLICLGEMGIGNTTVAAAVINGLFGGKAEDWIGRGTGVDDEGLKRKRDAVEKAVARLGGEKDPLEVLRKVGGREIAAMAGLIIAARLQRVPVIVDGFVTTAAAAVVYAMDPDGLDHCLFAHLSAEQAHAKTLEHMGKEALFDFGMRLGEGSGAALAAGIAKAAAEMHSGMATFADAGVSEKSDDEES</sequence>
<dbReference type="EC" id="2.4.2.21" evidence="3 10"/>
<evidence type="ECO:0000256" key="2">
    <source>
        <dbReference type="ARBA" id="ARBA00007110"/>
    </source>
</evidence>
<dbReference type="InterPro" id="IPR003200">
    <property type="entry name" value="Nict_dMeBzImd_PRibTrfase"/>
</dbReference>
<dbReference type="PANTHER" id="PTHR43463">
    <property type="entry name" value="NICOTINATE-NUCLEOTIDE--DIMETHYLBENZIMIDAZOLE PHOSPHORIBOSYLTRANSFERASE"/>
    <property type="match status" value="1"/>
</dbReference>
<dbReference type="InterPro" id="IPR036087">
    <property type="entry name" value="Nict_dMeBzImd_PRibTrfase_sf"/>
</dbReference>
<dbReference type="InterPro" id="IPR023195">
    <property type="entry name" value="Nict_dMeBzImd_PRibTrfase_N"/>
</dbReference>
<reference evidence="11 12" key="1">
    <citation type="submission" date="2023-03" db="EMBL/GenBank/DDBJ databases">
        <title>Roseibium porphyridii sp. nov. and Roseibium rhodosorbium sp. nov. isolated from marine algae, Porphyridium cruentum and Rhodosorus marinus, respectively.</title>
        <authorList>
            <person name="Lee M.W."/>
            <person name="Choi B.J."/>
            <person name="Lee J.K."/>
            <person name="Choi D.G."/>
            <person name="Baek J.H."/>
            <person name="Bayburt H."/>
            <person name="Kim J.M."/>
            <person name="Han D.M."/>
            <person name="Kim K.H."/>
            <person name="Jeon C.O."/>
        </authorList>
    </citation>
    <scope>NUCLEOTIDE SEQUENCE [LARGE SCALE GENOMIC DNA]</scope>
    <source>
        <strain evidence="11 12">KMA01</strain>
    </source>
</reference>
<keyword evidence="6 10" id="KW-0328">Glycosyltransferase</keyword>
<dbReference type="EMBL" id="CP120863">
    <property type="protein sequence ID" value="WFE92503.1"/>
    <property type="molecule type" value="Genomic_DNA"/>
</dbReference>
<evidence type="ECO:0000256" key="9">
    <source>
        <dbReference type="ARBA" id="ARBA00047340"/>
    </source>
</evidence>
<dbReference type="RefSeq" id="WP_152504322.1">
    <property type="nucleotide sequence ID" value="NZ_CP120863.1"/>
</dbReference>
<evidence type="ECO:0000256" key="3">
    <source>
        <dbReference type="ARBA" id="ARBA00011991"/>
    </source>
</evidence>
<dbReference type="InterPro" id="IPR017846">
    <property type="entry name" value="Nict_dMeBzImd_PRibTrfase_bact"/>
</dbReference>
<evidence type="ECO:0000256" key="10">
    <source>
        <dbReference type="HAMAP-Rule" id="MF_00230"/>
    </source>
</evidence>
<feature type="active site" description="Proton acceptor" evidence="10">
    <location>
        <position position="307"/>
    </location>
</feature>
<name>A0ABY8FAH5_9HYPH</name>
<dbReference type="Pfam" id="PF02277">
    <property type="entry name" value="DBI_PRT"/>
    <property type="match status" value="1"/>
</dbReference>
<proteinExistence type="inferred from homology"/>
<evidence type="ECO:0000256" key="8">
    <source>
        <dbReference type="ARBA" id="ARBA00030686"/>
    </source>
</evidence>
<keyword evidence="12" id="KW-1185">Reference proteome</keyword>
<evidence type="ECO:0000256" key="7">
    <source>
        <dbReference type="ARBA" id="ARBA00022679"/>
    </source>
</evidence>
<accession>A0ABY8FAH5</accession>
<dbReference type="PANTHER" id="PTHR43463:SF1">
    <property type="entry name" value="NICOTINATE-NUCLEOTIDE--DIMETHYLBENZIMIDAZOLE PHOSPHORIBOSYLTRANSFERASE"/>
    <property type="match status" value="1"/>
</dbReference>
<comment type="function">
    <text evidence="10">Catalyzes the synthesis of alpha-ribazole-5'-phosphate from nicotinate mononucleotide (NAMN) and 5,6-dimethylbenzimidazole (DMB).</text>
</comment>
<dbReference type="GO" id="GO:0008939">
    <property type="term" value="F:nicotinate-nucleotide-dimethylbenzimidazole phosphoribosyltransferase activity"/>
    <property type="evidence" value="ECO:0007669"/>
    <property type="project" value="UniProtKB-EC"/>
</dbReference>
<comment type="similarity">
    <text evidence="2 10">Belongs to the CobT family.</text>
</comment>